<keyword evidence="3" id="KW-1185">Reference proteome</keyword>
<accession>A0AAV6IB29</accession>
<name>A0AAV6IB29_9ERIC</name>
<gene>
    <name evidence="2" type="ORF">RHGRI_032270</name>
</gene>
<evidence type="ECO:0000313" key="3">
    <source>
        <dbReference type="Proteomes" id="UP000823749"/>
    </source>
</evidence>
<evidence type="ECO:0000313" key="2">
    <source>
        <dbReference type="EMBL" id="KAG5525912.1"/>
    </source>
</evidence>
<feature type="region of interest" description="Disordered" evidence="1">
    <location>
        <begin position="74"/>
        <end position="97"/>
    </location>
</feature>
<evidence type="ECO:0000256" key="1">
    <source>
        <dbReference type="SAM" id="MobiDB-lite"/>
    </source>
</evidence>
<protein>
    <submittedName>
        <fullName evidence="2">Uncharacterized protein</fullName>
    </submittedName>
</protein>
<feature type="compositionally biased region" description="Basic and acidic residues" evidence="1">
    <location>
        <begin position="74"/>
        <end position="83"/>
    </location>
</feature>
<proteinExistence type="predicted"/>
<dbReference type="EMBL" id="JACTNZ010000011">
    <property type="protein sequence ID" value="KAG5525912.1"/>
    <property type="molecule type" value="Genomic_DNA"/>
</dbReference>
<dbReference type="EMBL" id="JACTNZ010000011">
    <property type="protein sequence ID" value="KAG5525913.1"/>
    <property type="molecule type" value="Genomic_DNA"/>
</dbReference>
<sequence length="97" mass="10842">MIGQLLGRLGAMASRERPPSYLADKPLLRASIYVTVVISLSNMVHPKLIECRASILRKLLKDAEAERDKLKKQMEREKAKELTHVCPSDTFGSGDGY</sequence>
<dbReference type="Proteomes" id="UP000823749">
    <property type="component" value="Chromosome 11"/>
</dbReference>
<dbReference type="AlphaFoldDB" id="A0AAV6IB29"/>
<organism evidence="2 3">
    <name type="scientific">Rhododendron griersonianum</name>
    <dbReference type="NCBI Taxonomy" id="479676"/>
    <lineage>
        <taxon>Eukaryota</taxon>
        <taxon>Viridiplantae</taxon>
        <taxon>Streptophyta</taxon>
        <taxon>Embryophyta</taxon>
        <taxon>Tracheophyta</taxon>
        <taxon>Spermatophyta</taxon>
        <taxon>Magnoliopsida</taxon>
        <taxon>eudicotyledons</taxon>
        <taxon>Gunneridae</taxon>
        <taxon>Pentapetalae</taxon>
        <taxon>asterids</taxon>
        <taxon>Ericales</taxon>
        <taxon>Ericaceae</taxon>
        <taxon>Ericoideae</taxon>
        <taxon>Rhodoreae</taxon>
        <taxon>Rhododendron</taxon>
    </lineage>
</organism>
<comment type="caution">
    <text evidence="2">The sequence shown here is derived from an EMBL/GenBank/DDBJ whole genome shotgun (WGS) entry which is preliminary data.</text>
</comment>
<reference evidence="2" key="1">
    <citation type="submission" date="2020-08" db="EMBL/GenBank/DDBJ databases">
        <title>Plant Genome Project.</title>
        <authorList>
            <person name="Zhang R.-G."/>
        </authorList>
    </citation>
    <scope>NUCLEOTIDE SEQUENCE</scope>
    <source>
        <strain evidence="2">WSP0</strain>
        <tissue evidence="2">Leaf</tissue>
    </source>
</reference>